<evidence type="ECO:0000313" key="2">
    <source>
        <dbReference type="Proteomes" id="UP000075880"/>
    </source>
</evidence>
<dbReference type="PROSITE" id="PS01090">
    <property type="entry name" value="TATD_2"/>
    <property type="match status" value="1"/>
</dbReference>
<name>A0AAG5DLD8_ANOAO</name>
<proteinExistence type="predicted"/>
<protein>
    <submittedName>
        <fullName evidence="1">Uncharacterized protein</fullName>
    </submittedName>
</protein>
<accession>A0AAG5DLD8</accession>
<keyword evidence="2" id="KW-1185">Reference proteome</keyword>
<sequence length="522" mass="59030">MRPVHRLQVHLRVPVGVIDDDHVGRGQVDAQPAGTRRQHEDELGAVLRVVVGDHVRAVLVRRLAIEPAVLVAAPVAKVLQDVQHARHLAEDEYARVLLLQLPEQLVEHHHLAGVLQQVVVGRVRRARLGPVEQVRVVGALAQLHEDVLQAHLLHLARPVHHVDVLHQDLGVPVALHLRQADEDLHLLLRQQPLLDLGLEPPQQERLQHGVQPLDQRVVVHALVRVEPAVEVIGAVEDVRQQEVEQRPELVQVVLQRRTGQQQPVGGLELAQDLRQLRLFVLDAVRLVDHHVAPVEPLERRLLADAHLVRRDAHVPLARRQHVPNERVARLLVADQAHGSDRRTPACELVHPVLQRRLRHDHDVRSRVVAQVFQVAEQRDRLQCLTEAHLVRQDPVDAVLVQRNHPVQPADLVVAHLARLDVRRRRLEPEHLLRLVVRLGQQLLVLLLLRLPVPVVARIGIFVHLRLAATRCLRRAALVRCRVHEVGENFRLLQQEIEPPATVRLQCGIVIRFLCVGRGSIGV</sequence>
<dbReference type="AlphaFoldDB" id="A0AAG5DLD8"/>
<dbReference type="EnsemblMetazoa" id="ENSAATROPT013166">
    <property type="protein sequence ID" value="ENSAATROPP011966"/>
    <property type="gene ID" value="ENSAATROPG010718"/>
</dbReference>
<dbReference type="InterPro" id="IPR018228">
    <property type="entry name" value="DNase_TatD-rel_CS"/>
</dbReference>
<dbReference type="Proteomes" id="UP000075880">
    <property type="component" value="Unassembled WGS sequence"/>
</dbReference>
<evidence type="ECO:0000313" key="1">
    <source>
        <dbReference type="EnsemblMetazoa" id="ENSAATROPP011966"/>
    </source>
</evidence>
<reference evidence="1" key="1">
    <citation type="submission" date="2024-04" db="UniProtKB">
        <authorList>
            <consortium name="EnsemblMetazoa"/>
        </authorList>
    </citation>
    <scope>IDENTIFICATION</scope>
    <source>
        <strain evidence="1">EBRO</strain>
    </source>
</reference>
<organism evidence="1 2">
    <name type="scientific">Anopheles atroparvus</name>
    <name type="common">European mosquito</name>
    <dbReference type="NCBI Taxonomy" id="41427"/>
    <lineage>
        <taxon>Eukaryota</taxon>
        <taxon>Metazoa</taxon>
        <taxon>Ecdysozoa</taxon>
        <taxon>Arthropoda</taxon>
        <taxon>Hexapoda</taxon>
        <taxon>Insecta</taxon>
        <taxon>Pterygota</taxon>
        <taxon>Neoptera</taxon>
        <taxon>Endopterygota</taxon>
        <taxon>Diptera</taxon>
        <taxon>Nematocera</taxon>
        <taxon>Culicoidea</taxon>
        <taxon>Culicidae</taxon>
        <taxon>Anophelinae</taxon>
        <taxon>Anopheles</taxon>
    </lineage>
</organism>